<feature type="binding site" evidence="9">
    <location>
        <position position="38"/>
    </location>
    <ligand>
        <name>ATP</name>
        <dbReference type="ChEBI" id="CHEBI:30616"/>
    </ligand>
</feature>
<dbReference type="Pfam" id="PF00069">
    <property type="entry name" value="Pkinase"/>
    <property type="match status" value="1"/>
</dbReference>
<proteinExistence type="inferred from homology"/>
<comment type="similarity">
    <text evidence="1">Belongs to the protein kinase superfamily. STE Ser/Thr protein kinase family. STE20 subfamily.</text>
</comment>
<dbReference type="EMBL" id="JAUSRB010000002">
    <property type="protein sequence ID" value="MDP9867501.1"/>
    <property type="molecule type" value="Genomic_DNA"/>
</dbReference>
<sequence>MSTIVASRYKLVSPVGRGATGVVWRAYDLLLEREVALKEIVLPPGPEAAERRRLVVREARMAARLSHRGIVTVHNLAEEAERLWIIMEFLEALTLHDTLVQAGPLPADLVAAMGRRLLEALRHAHDGGVIHRDIKPANIMLTGDRVVLADFGFAAPEGATNTSMRGTPAFIAPEALHGRGGTREADMWSFGATLYMAVEGRTPFRTVNSMAALVEALREPARAPRRAGPLEPVLRGLLRKDPRARLSAEQTSAMLANVAVPARPGLVRPDSAA</sequence>
<dbReference type="SUPFAM" id="SSF56112">
    <property type="entry name" value="Protein kinase-like (PK-like)"/>
    <property type="match status" value="1"/>
</dbReference>
<evidence type="ECO:0000256" key="4">
    <source>
        <dbReference type="ARBA" id="ARBA00022741"/>
    </source>
</evidence>
<evidence type="ECO:0000256" key="2">
    <source>
        <dbReference type="ARBA" id="ARBA00022527"/>
    </source>
</evidence>
<evidence type="ECO:0000313" key="11">
    <source>
        <dbReference type="EMBL" id="MDP9867501.1"/>
    </source>
</evidence>
<keyword evidence="12" id="KW-1185">Reference proteome</keyword>
<dbReference type="PROSITE" id="PS50011">
    <property type="entry name" value="PROTEIN_KINASE_DOM"/>
    <property type="match status" value="1"/>
</dbReference>
<organism evidence="11 12">
    <name type="scientific">Streptosporangium brasiliense</name>
    <dbReference type="NCBI Taxonomy" id="47480"/>
    <lineage>
        <taxon>Bacteria</taxon>
        <taxon>Bacillati</taxon>
        <taxon>Actinomycetota</taxon>
        <taxon>Actinomycetes</taxon>
        <taxon>Streptosporangiales</taxon>
        <taxon>Streptosporangiaceae</taxon>
        <taxon>Streptosporangium</taxon>
    </lineage>
</organism>
<evidence type="ECO:0000256" key="7">
    <source>
        <dbReference type="ARBA" id="ARBA00047899"/>
    </source>
</evidence>
<dbReference type="PANTHER" id="PTHR48012">
    <property type="entry name" value="STERILE20-LIKE KINASE, ISOFORM B-RELATED"/>
    <property type="match status" value="1"/>
</dbReference>
<keyword evidence="2 11" id="KW-0723">Serine/threonine-protein kinase</keyword>
<comment type="catalytic activity">
    <reaction evidence="7">
        <text>L-threonyl-[protein] + ATP = O-phospho-L-threonyl-[protein] + ADP + H(+)</text>
        <dbReference type="Rhea" id="RHEA:46608"/>
        <dbReference type="Rhea" id="RHEA-COMP:11060"/>
        <dbReference type="Rhea" id="RHEA-COMP:11605"/>
        <dbReference type="ChEBI" id="CHEBI:15378"/>
        <dbReference type="ChEBI" id="CHEBI:30013"/>
        <dbReference type="ChEBI" id="CHEBI:30616"/>
        <dbReference type="ChEBI" id="CHEBI:61977"/>
        <dbReference type="ChEBI" id="CHEBI:456216"/>
        <dbReference type="EC" id="2.7.11.1"/>
    </reaction>
</comment>
<dbReference type="PROSITE" id="PS00108">
    <property type="entry name" value="PROTEIN_KINASE_ST"/>
    <property type="match status" value="1"/>
</dbReference>
<dbReference type="PROSITE" id="PS00107">
    <property type="entry name" value="PROTEIN_KINASE_ATP"/>
    <property type="match status" value="1"/>
</dbReference>
<gene>
    <name evidence="11" type="ORF">J2S55_006767</name>
</gene>
<dbReference type="InterPro" id="IPR017441">
    <property type="entry name" value="Protein_kinase_ATP_BS"/>
</dbReference>
<dbReference type="InterPro" id="IPR008271">
    <property type="entry name" value="Ser/Thr_kinase_AS"/>
</dbReference>
<dbReference type="SMART" id="SM00220">
    <property type="entry name" value="S_TKc"/>
    <property type="match status" value="1"/>
</dbReference>
<keyword evidence="6 9" id="KW-0067">ATP-binding</keyword>
<keyword evidence="4 9" id="KW-0547">Nucleotide-binding</keyword>
<evidence type="ECO:0000256" key="3">
    <source>
        <dbReference type="ARBA" id="ARBA00022679"/>
    </source>
</evidence>
<comment type="catalytic activity">
    <reaction evidence="8">
        <text>L-seryl-[protein] + ATP = O-phospho-L-seryl-[protein] + ADP + H(+)</text>
        <dbReference type="Rhea" id="RHEA:17989"/>
        <dbReference type="Rhea" id="RHEA-COMP:9863"/>
        <dbReference type="Rhea" id="RHEA-COMP:11604"/>
        <dbReference type="ChEBI" id="CHEBI:15378"/>
        <dbReference type="ChEBI" id="CHEBI:29999"/>
        <dbReference type="ChEBI" id="CHEBI:30616"/>
        <dbReference type="ChEBI" id="CHEBI:83421"/>
        <dbReference type="ChEBI" id="CHEBI:456216"/>
        <dbReference type="EC" id="2.7.11.1"/>
    </reaction>
</comment>
<evidence type="ECO:0000256" key="5">
    <source>
        <dbReference type="ARBA" id="ARBA00022777"/>
    </source>
</evidence>
<dbReference type="Proteomes" id="UP001230426">
    <property type="component" value="Unassembled WGS sequence"/>
</dbReference>
<reference evidence="11 12" key="1">
    <citation type="submission" date="2023-07" db="EMBL/GenBank/DDBJ databases">
        <title>Sequencing the genomes of 1000 actinobacteria strains.</title>
        <authorList>
            <person name="Klenk H.-P."/>
        </authorList>
    </citation>
    <scope>NUCLEOTIDE SEQUENCE [LARGE SCALE GENOMIC DNA]</scope>
    <source>
        <strain evidence="11 12">DSM 44109</strain>
    </source>
</reference>
<dbReference type="Gene3D" id="3.30.200.20">
    <property type="entry name" value="Phosphorylase Kinase, domain 1"/>
    <property type="match status" value="1"/>
</dbReference>
<feature type="domain" description="Protein kinase" evidence="10">
    <location>
        <begin position="9"/>
        <end position="266"/>
    </location>
</feature>
<evidence type="ECO:0000256" key="1">
    <source>
        <dbReference type="ARBA" id="ARBA00008874"/>
    </source>
</evidence>
<keyword evidence="3" id="KW-0808">Transferase</keyword>
<evidence type="ECO:0000256" key="6">
    <source>
        <dbReference type="ARBA" id="ARBA00022840"/>
    </source>
</evidence>
<dbReference type="PANTHER" id="PTHR48012:SF10">
    <property type="entry name" value="FI20177P1"/>
    <property type="match status" value="1"/>
</dbReference>
<name>A0ABT9RF84_9ACTN</name>
<evidence type="ECO:0000313" key="12">
    <source>
        <dbReference type="Proteomes" id="UP001230426"/>
    </source>
</evidence>
<accession>A0ABT9RF84</accession>
<evidence type="ECO:0000256" key="8">
    <source>
        <dbReference type="ARBA" id="ARBA00048679"/>
    </source>
</evidence>
<evidence type="ECO:0000256" key="9">
    <source>
        <dbReference type="PROSITE-ProRule" id="PRU10141"/>
    </source>
</evidence>
<dbReference type="GO" id="GO:0004674">
    <property type="term" value="F:protein serine/threonine kinase activity"/>
    <property type="evidence" value="ECO:0007669"/>
    <property type="project" value="UniProtKB-KW"/>
</dbReference>
<evidence type="ECO:0000259" key="10">
    <source>
        <dbReference type="PROSITE" id="PS50011"/>
    </source>
</evidence>
<dbReference type="RefSeq" id="WP_306869153.1">
    <property type="nucleotide sequence ID" value="NZ_JAUSRB010000002.1"/>
</dbReference>
<dbReference type="InterPro" id="IPR011009">
    <property type="entry name" value="Kinase-like_dom_sf"/>
</dbReference>
<dbReference type="CDD" id="cd14014">
    <property type="entry name" value="STKc_PknB_like"/>
    <property type="match status" value="1"/>
</dbReference>
<comment type="caution">
    <text evidence="11">The sequence shown here is derived from an EMBL/GenBank/DDBJ whole genome shotgun (WGS) entry which is preliminary data.</text>
</comment>
<dbReference type="InterPro" id="IPR050629">
    <property type="entry name" value="STE20/SPS1-PAK"/>
</dbReference>
<dbReference type="Gene3D" id="1.10.510.10">
    <property type="entry name" value="Transferase(Phosphotransferase) domain 1"/>
    <property type="match status" value="1"/>
</dbReference>
<protein>
    <submittedName>
        <fullName evidence="11">Serine/threonine protein kinase</fullName>
    </submittedName>
</protein>
<dbReference type="InterPro" id="IPR000719">
    <property type="entry name" value="Prot_kinase_dom"/>
</dbReference>
<keyword evidence="5 11" id="KW-0418">Kinase</keyword>